<comment type="caution">
    <text evidence="7">The sequence shown here is derived from an EMBL/GenBank/DDBJ whole genome shotgun (WGS) entry which is preliminary data.</text>
</comment>
<dbReference type="InterPro" id="IPR002893">
    <property type="entry name" value="Znf_MYND"/>
</dbReference>
<gene>
    <name evidence="7" type="ORF">PECAL_6P18600</name>
</gene>
<dbReference type="PANTHER" id="PTHR46224:SF64">
    <property type="entry name" value="IQ MOTIF AND ANKYRIN REPEAT DOMAIN-CONTAINING PROTEIN 1"/>
    <property type="match status" value="1"/>
</dbReference>
<dbReference type="PROSITE" id="PS01360">
    <property type="entry name" value="ZF_MYND_1"/>
    <property type="match status" value="1"/>
</dbReference>
<keyword evidence="3" id="KW-0862">Zinc</keyword>
<dbReference type="PROSITE" id="PS50865">
    <property type="entry name" value="ZF_MYND_2"/>
    <property type="match status" value="1"/>
</dbReference>
<evidence type="ECO:0000313" key="7">
    <source>
        <dbReference type="EMBL" id="CAH0380217.1"/>
    </source>
</evidence>
<dbReference type="OrthoDB" id="5428863at2759"/>
<feature type="repeat" description="ANK" evidence="4">
    <location>
        <begin position="244"/>
        <end position="276"/>
    </location>
</feature>
<dbReference type="InterPro" id="IPR002110">
    <property type="entry name" value="Ankyrin_rpt"/>
</dbReference>
<keyword evidence="4" id="KW-0040">ANK repeat</keyword>
<evidence type="ECO:0000256" key="3">
    <source>
        <dbReference type="ARBA" id="ARBA00022833"/>
    </source>
</evidence>
<dbReference type="Pfam" id="PF01753">
    <property type="entry name" value="zf-MYND"/>
    <property type="match status" value="1"/>
</dbReference>
<dbReference type="InterPro" id="IPR003034">
    <property type="entry name" value="SAP_dom"/>
</dbReference>
<dbReference type="SUPFAM" id="SSF144232">
    <property type="entry name" value="HIT/MYND zinc finger-like"/>
    <property type="match status" value="2"/>
</dbReference>
<evidence type="ECO:0000256" key="2">
    <source>
        <dbReference type="ARBA" id="ARBA00022771"/>
    </source>
</evidence>
<dbReference type="SMART" id="SM00248">
    <property type="entry name" value="ANK"/>
    <property type="match status" value="5"/>
</dbReference>
<dbReference type="Proteomes" id="UP000789595">
    <property type="component" value="Unassembled WGS sequence"/>
</dbReference>
<feature type="domain" description="MYND-type" evidence="6">
    <location>
        <begin position="753"/>
        <end position="797"/>
    </location>
</feature>
<evidence type="ECO:0000256" key="5">
    <source>
        <dbReference type="PROSITE-ProRule" id="PRU00134"/>
    </source>
</evidence>
<evidence type="ECO:0000256" key="1">
    <source>
        <dbReference type="ARBA" id="ARBA00022723"/>
    </source>
</evidence>
<dbReference type="SMART" id="SM00513">
    <property type="entry name" value="SAP"/>
    <property type="match status" value="1"/>
</dbReference>
<dbReference type="EMBL" id="CAKKNE010000006">
    <property type="protein sequence ID" value="CAH0380217.1"/>
    <property type="molecule type" value="Genomic_DNA"/>
</dbReference>
<evidence type="ECO:0000256" key="4">
    <source>
        <dbReference type="PROSITE-ProRule" id="PRU00023"/>
    </source>
</evidence>
<dbReference type="SUPFAM" id="SSF48403">
    <property type="entry name" value="Ankyrin repeat"/>
    <property type="match status" value="1"/>
</dbReference>
<dbReference type="Gene3D" id="1.10.720.30">
    <property type="entry name" value="SAP domain"/>
    <property type="match status" value="1"/>
</dbReference>
<dbReference type="InterPro" id="IPR051616">
    <property type="entry name" value="Cul2-RING_E3_ligase_SR"/>
</dbReference>
<dbReference type="GO" id="GO:0008270">
    <property type="term" value="F:zinc ion binding"/>
    <property type="evidence" value="ECO:0007669"/>
    <property type="project" value="UniProtKB-KW"/>
</dbReference>
<dbReference type="InterPro" id="IPR036770">
    <property type="entry name" value="Ankyrin_rpt-contain_sf"/>
</dbReference>
<organism evidence="7 8">
    <name type="scientific">Pelagomonas calceolata</name>
    <dbReference type="NCBI Taxonomy" id="35677"/>
    <lineage>
        <taxon>Eukaryota</taxon>
        <taxon>Sar</taxon>
        <taxon>Stramenopiles</taxon>
        <taxon>Ochrophyta</taxon>
        <taxon>Pelagophyceae</taxon>
        <taxon>Pelagomonadales</taxon>
        <taxon>Pelagomonadaceae</taxon>
        <taxon>Pelagomonas</taxon>
    </lineage>
</organism>
<keyword evidence="2 5" id="KW-0863">Zinc-finger</keyword>
<reference evidence="7" key="1">
    <citation type="submission" date="2021-11" db="EMBL/GenBank/DDBJ databases">
        <authorList>
            <consortium name="Genoscope - CEA"/>
            <person name="William W."/>
        </authorList>
    </citation>
    <scope>NUCLEOTIDE SEQUENCE</scope>
</reference>
<accession>A0A8J2SYE7</accession>
<dbReference type="Pfam" id="PF12796">
    <property type="entry name" value="Ank_2"/>
    <property type="match status" value="1"/>
</dbReference>
<sequence>MGKKARGRKGGIVAAENAHNQRVRASRAATAAAMFSNTDRSAERYPGFTAFSSRVTSLLGDVVAGRDTDATFEQQDEVLRLGPGEKNFAGADRMCTPCRRCSEAYNGRGIVCDVCGVTWWCSAHCRALDGDGHKATCHHVKLLGVQIKRDGMRALPFVQESGDIGCLFDHPRASVETGGVAYAAANGDVAAIDRLLAQHGAAAAGATTDESPVPPIVCAALQGHAKAVTRLLRAGADPNAVSHLGCTAVFGAAQNGHVAVIEALAGSGADFDKPDAGAITPLGIAIEHAHPAVVDALLAGGADPDLRSGRNACPPLALAATQAAEKTLQTTRPGSMIRAGTPVLDKSIGIDASGLDVSESDEPRVRTLGAPQNSNAVTFLIDMPLVDYVSKQAEITARLLAAPGLRAVDGIPLFVPLVDFATAAAMNCVAAAPALAATRALIAAGADPNAARRDDRTREDDKLTIIQGGSGDKGVRGLLQSKFGGFLAPSDVERLDRSDDMSACLTPLLALCHFRRRVEAPRLEHYRALLDAGADPDRGVGSVRLSPLLGAVVRDDAAVASALLAAGADASGTHDLVLFRCDRFVYFDPEDGTTGGGLALALDQARARRTLSTLEFAEVHRPRSEVTRLLRAAAGGGGGYDRGELAAMGVKALKAELAARGLSADGCFEKKDLVDRLAAAPAPAPASLATADAAADFRLMETKELAEGLPGARAARAVRKIHRALRAADDVLDVDAYTAPAAGPAAAEARPACANCGKTRRWDKVDKPLSKCARCKSVAYCGAACQKAHWKAHKAACRAASAS</sequence>
<name>A0A8J2SYE7_9STRA</name>
<keyword evidence="1" id="KW-0479">Metal-binding</keyword>
<dbReference type="SUPFAM" id="SSF68906">
    <property type="entry name" value="SAP domain"/>
    <property type="match status" value="1"/>
</dbReference>
<proteinExistence type="predicted"/>
<evidence type="ECO:0000259" key="6">
    <source>
        <dbReference type="PROSITE" id="PS50865"/>
    </source>
</evidence>
<evidence type="ECO:0000313" key="8">
    <source>
        <dbReference type="Proteomes" id="UP000789595"/>
    </source>
</evidence>
<protein>
    <recommendedName>
        <fullName evidence="6">MYND-type domain-containing protein</fullName>
    </recommendedName>
</protein>
<dbReference type="Gene3D" id="6.10.140.2220">
    <property type="match status" value="1"/>
</dbReference>
<feature type="repeat" description="ANK" evidence="4">
    <location>
        <begin position="277"/>
        <end position="309"/>
    </location>
</feature>
<dbReference type="PROSITE" id="PS50088">
    <property type="entry name" value="ANK_REPEAT"/>
    <property type="match status" value="2"/>
</dbReference>
<dbReference type="Gene3D" id="1.25.40.20">
    <property type="entry name" value="Ankyrin repeat-containing domain"/>
    <property type="match status" value="2"/>
</dbReference>
<dbReference type="PANTHER" id="PTHR46224">
    <property type="entry name" value="ANKYRIN REPEAT FAMILY PROTEIN"/>
    <property type="match status" value="1"/>
</dbReference>
<dbReference type="InterPro" id="IPR036361">
    <property type="entry name" value="SAP_dom_sf"/>
</dbReference>
<keyword evidence="8" id="KW-1185">Reference proteome</keyword>
<dbReference type="AlphaFoldDB" id="A0A8J2SYE7"/>